<dbReference type="Pfam" id="PF01146">
    <property type="entry name" value="Caveolin"/>
    <property type="match status" value="1"/>
</dbReference>
<reference evidence="8 9" key="1">
    <citation type="submission" date="2022-05" db="EMBL/GenBank/DDBJ databases">
        <authorList>
            <consortium name="Genoscope - CEA"/>
            <person name="William W."/>
        </authorList>
    </citation>
    <scope>NUCLEOTIDE SEQUENCE [LARGE SCALE GENOMIC DNA]</scope>
</reference>
<evidence type="ECO:0000256" key="1">
    <source>
        <dbReference type="ARBA" id="ARBA00004202"/>
    </source>
</evidence>
<keyword evidence="3 6" id="KW-1003">Cell membrane</keyword>
<comment type="function">
    <text evidence="6">May act as a scaffolding protein within caveolar membranes. Interacts directly with G-protein alpha subunits and can functionally regulate their activity.</text>
</comment>
<proteinExistence type="inferred from homology"/>
<evidence type="ECO:0000256" key="6">
    <source>
        <dbReference type="RuleBase" id="RU000680"/>
    </source>
</evidence>
<dbReference type="GO" id="GO:0000139">
    <property type="term" value="C:Golgi membrane"/>
    <property type="evidence" value="ECO:0007669"/>
    <property type="project" value="UniProtKB-SubCell"/>
</dbReference>
<dbReference type="GO" id="GO:0005901">
    <property type="term" value="C:caveola"/>
    <property type="evidence" value="ECO:0007669"/>
    <property type="project" value="UniProtKB-SubCell"/>
</dbReference>
<dbReference type="Proteomes" id="UP001159428">
    <property type="component" value="Unassembled WGS sequence"/>
</dbReference>
<organism evidence="8 9">
    <name type="scientific">Pocillopora meandrina</name>
    <dbReference type="NCBI Taxonomy" id="46732"/>
    <lineage>
        <taxon>Eukaryota</taxon>
        <taxon>Metazoa</taxon>
        <taxon>Cnidaria</taxon>
        <taxon>Anthozoa</taxon>
        <taxon>Hexacorallia</taxon>
        <taxon>Scleractinia</taxon>
        <taxon>Astrocoeniina</taxon>
        <taxon>Pocilloporidae</taxon>
        <taxon>Pocillopora</taxon>
    </lineage>
</organism>
<gene>
    <name evidence="8" type="ORF">PMEA_00032975</name>
</gene>
<sequence length="141" mass="16285">MLGRNTRSQEPIILDMGDRDPTGINSYLKVDFMDLIAEPEGFQSHKNLHKCAFRTYNFTKNCCYFGLTLIFGGPLAFCFGCYFACIGFEYVWCVIPCVKAWLIRLECFGRIFAYCIKNFCDPCFYSIGKIFSRIHVKTETV</sequence>
<dbReference type="GO" id="GO:0070836">
    <property type="term" value="P:caveola assembly"/>
    <property type="evidence" value="ECO:0007669"/>
    <property type="project" value="InterPro"/>
</dbReference>
<name>A0AAU9W5P8_9CNID</name>
<dbReference type="InterPro" id="IPR001612">
    <property type="entry name" value="Caveolin"/>
</dbReference>
<comment type="subcellular location">
    <subcellularLocation>
        <location evidence="1 6">Cell membrane</location>
        <topology evidence="1 6">Peripheral membrane protein</topology>
    </subcellularLocation>
    <subcellularLocation>
        <location evidence="6">Golgi apparatus membrane</location>
        <topology evidence="6">Peripheral membrane protein</topology>
    </subcellularLocation>
    <subcellularLocation>
        <location evidence="6">Membrane</location>
        <location evidence="6">Caveola</location>
        <topology evidence="6">Peripheral membrane protein</topology>
    </subcellularLocation>
</comment>
<evidence type="ECO:0000256" key="5">
    <source>
        <dbReference type="ARBA" id="ARBA00023136"/>
    </source>
</evidence>
<keyword evidence="7" id="KW-0812">Transmembrane</keyword>
<evidence type="ECO:0000313" key="9">
    <source>
        <dbReference type="Proteomes" id="UP001159428"/>
    </source>
</evidence>
<accession>A0AAU9W5P8</accession>
<evidence type="ECO:0000256" key="4">
    <source>
        <dbReference type="ARBA" id="ARBA00023034"/>
    </source>
</evidence>
<evidence type="ECO:0000256" key="2">
    <source>
        <dbReference type="ARBA" id="ARBA00010988"/>
    </source>
</evidence>
<keyword evidence="5 6" id="KW-0472">Membrane</keyword>
<comment type="similarity">
    <text evidence="2 6">Belongs to the caveolin family.</text>
</comment>
<dbReference type="AlphaFoldDB" id="A0AAU9W5P8"/>
<keyword evidence="7" id="KW-1133">Transmembrane helix</keyword>
<dbReference type="GO" id="GO:0060090">
    <property type="term" value="F:molecular adaptor activity"/>
    <property type="evidence" value="ECO:0007669"/>
    <property type="project" value="TreeGrafter"/>
</dbReference>
<evidence type="ECO:0000256" key="3">
    <source>
        <dbReference type="ARBA" id="ARBA00022475"/>
    </source>
</evidence>
<keyword evidence="9" id="KW-1185">Reference proteome</keyword>
<evidence type="ECO:0000256" key="7">
    <source>
        <dbReference type="SAM" id="Phobius"/>
    </source>
</evidence>
<keyword evidence="4 6" id="KW-0333">Golgi apparatus</keyword>
<feature type="transmembrane region" description="Helical" evidence="7">
    <location>
        <begin position="64"/>
        <end position="92"/>
    </location>
</feature>
<dbReference type="PANTHER" id="PTHR10844:SF19">
    <property type="entry name" value="CAVEOLIN-2"/>
    <property type="match status" value="1"/>
</dbReference>
<dbReference type="EMBL" id="CALNXJ010000008">
    <property type="protein sequence ID" value="CAH3045876.1"/>
    <property type="molecule type" value="Genomic_DNA"/>
</dbReference>
<protein>
    <recommendedName>
        <fullName evidence="6">Caveolin</fullName>
    </recommendedName>
</protein>
<comment type="caution">
    <text evidence="8">The sequence shown here is derived from an EMBL/GenBank/DDBJ whole genome shotgun (WGS) entry which is preliminary data.</text>
</comment>
<dbReference type="PANTHER" id="PTHR10844">
    <property type="entry name" value="CAVEOLIN"/>
    <property type="match status" value="1"/>
</dbReference>
<evidence type="ECO:0000313" key="8">
    <source>
        <dbReference type="EMBL" id="CAH3045876.1"/>
    </source>
</evidence>